<evidence type="ECO:0000313" key="2">
    <source>
        <dbReference type="EMBL" id="OLZ43822.1"/>
    </source>
</evidence>
<reference evidence="2 3" key="1">
    <citation type="submission" date="2016-01" db="EMBL/GenBank/DDBJ databases">
        <title>Amycolatopsis coloradensis genome sequencing and assembly.</title>
        <authorList>
            <person name="Mayilraj S."/>
        </authorList>
    </citation>
    <scope>NUCLEOTIDE SEQUENCE [LARGE SCALE GENOMIC DNA]</scope>
    <source>
        <strain evidence="2 3">DSM 44225</strain>
    </source>
</reference>
<keyword evidence="3" id="KW-1185">Reference proteome</keyword>
<dbReference type="Proteomes" id="UP000187486">
    <property type="component" value="Unassembled WGS sequence"/>
</dbReference>
<proteinExistence type="predicted"/>
<sequence>MPDALSTEFSDRLARLLRDEAEFYHQVDSTAPDELRQVCRTNLDRALTALAEGRGRSPHRVSAAPPAVSDSARGLLLGRHAL</sequence>
<evidence type="ECO:0000259" key="1">
    <source>
        <dbReference type="Pfam" id="PF14361"/>
    </source>
</evidence>
<dbReference type="EMBL" id="MQUQ01000029">
    <property type="protein sequence ID" value="OLZ43822.1"/>
    <property type="molecule type" value="Genomic_DNA"/>
</dbReference>
<dbReference type="AlphaFoldDB" id="A0A1R0KF48"/>
<feature type="domain" description="RsbT co-antagonist protein RsbRD N-terminal" evidence="1">
    <location>
        <begin position="8"/>
        <end position="64"/>
    </location>
</feature>
<dbReference type="STRING" id="76021.BS329_37870"/>
<organism evidence="2 3">
    <name type="scientific">Amycolatopsis coloradensis</name>
    <dbReference type="NCBI Taxonomy" id="76021"/>
    <lineage>
        <taxon>Bacteria</taxon>
        <taxon>Bacillati</taxon>
        <taxon>Actinomycetota</taxon>
        <taxon>Actinomycetes</taxon>
        <taxon>Pseudonocardiales</taxon>
        <taxon>Pseudonocardiaceae</taxon>
        <taxon>Amycolatopsis</taxon>
    </lineage>
</organism>
<gene>
    <name evidence="2" type="ORF">BS329_37870</name>
</gene>
<dbReference type="InterPro" id="IPR025751">
    <property type="entry name" value="RsbRD_N_dom"/>
</dbReference>
<protein>
    <recommendedName>
        <fullName evidence="1">RsbT co-antagonist protein RsbRD N-terminal domain-containing protein</fullName>
    </recommendedName>
</protein>
<comment type="caution">
    <text evidence="2">The sequence shown here is derived from an EMBL/GenBank/DDBJ whole genome shotgun (WGS) entry which is preliminary data.</text>
</comment>
<dbReference type="RefSeq" id="WP_076167941.1">
    <property type="nucleotide sequence ID" value="NZ_JBEZVB010000039.1"/>
</dbReference>
<dbReference type="Pfam" id="PF14361">
    <property type="entry name" value="RsbRD_N"/>
    <property type="match status" value="1"/>
</dbReference>
<evidence type="ECO:0000313" key="3">
    <source>
        <dbReference type="Proteomes" id="UP000187486"/>
    </source>
</evidence>
<accession>A0A1R0KF48</accession>
<name>A0A1R0KF48_9PSEU</name>